<feature type="coiled-coil region" evidence="1">
    <location>
        <begin position="141"/>
        <end position="196"/>
    </location>
</feature>
<name>A0A3N4HDE5_ASCIM</name>
<evidence type="ECO:0000313" key="4">
    <source>
        <dbReference type="Proteomes" id="UP000275078"/>
    </source>
</evidence>
<keyword evidence="4" id="KW-1185">Reference proteome</keyword>
<feature type="region of interest" description="Disordered" evidence="2">
    <location>
        <begin position="1"/>
        <end position="63"/>
    </location>
</feature>
<evidence type="ECO:0000256" key="2">
    <source>
        <dbReference type="SAM" id="MobiDB-lite"/>
    </source>
</evidence>
<organism evidence="3 4">
    <name type="scientific">Ascobolus immersus RN42</name>
    <dbReference type="NCBI Taxonomy" id="1160509"/>
    <lineage>
        <taxon>Eukaryota</taxon>
        <taxon>Fungi</taxon>
        <taxon>Dikarya</taxon>
        <taxon>Ascomycota</taxon>
        <taxon>Pezizomycotina</taxon>
        <taxon>Pezizomycetes</taxon>
        <taxon>Pezizales</taxon>
        <taxon>Ascobolaceae</taxon>
        <taxon>Ascobolus</taxon>
    </lineage>
</organism>
<dbReference type="EMBL" id="ML119868">
    <property type="protein sequence ID" value="RPA72299.1"/>
    <property type="molecule type" value="Genomic_DNA"/>
</dbReference>
<dbReference type="Proteomes" id="UP000275078">
    <property type="component" value="Unassembled WGS sequence"/>
</dbReference>
<gene>
    <name evidence="3" type="ORF">BJ508DRAFT_314871</name>
</gene>
<reference evidence="3 4" key="1">
    <citation type="journal article" date="2018" name="Nat. Ecol. Evol.">
        <title>Pezizomycetes genomes reveal the molecular basis of ectomycorrhizal truffle lifestyle.</title>
        <authorList>
            <person name="Murat C."/>
            <person name="Payen T."/>
            <person name="Noel B."/>
            <person name="Kuo A."/>
            <person name="Morin E."/>
            <person name="Chen J."/>
            <person name="Kohler A."/>
            <person name="Krizsan K."/>
            <person name="Balestrini R."/>
            <person name="Da Silva C."/>
            <person name="Montanini B."/>
            <person name="Hainaut M."/>
            <person name="Levati E."/>
            <person name="Barry K.W."/>
            <person name="Belfiori B."/>
            <person name="Cichocki N."/>
            <person name="Clum A."/>
            <person name="Dockter R.B."/>
            <person name="Fauchery L."/>
            <person name="Guy J."/>
            <person name="Iotti M."/>
            <person name="Le Tacon F."/>
            <person name="Lindquist E.A."/>
            <person name="Lipzen A."/>
            <person name="Malagnac F."/>
            <person name="Mello A."/>
            <person name="Molinier V."/>
            <person name="Miyauchi S."/>
            <person name="Poulain J."/>
            <person name="Riccioni C."/>
            <person name="Rubini A."/>
            <person name="Sitrit Y."/>
            <person name="Splivallo R."/>
            <person name="Traeger S."/>
            <person name="Wang M."/>
            <person name="Zifcakova L."/>
            <person name="Wipf D."/>
            <person name="Zambonelli A."/>
            <person name="Paolocci F."/>
            <person name="Nowrousian M."/>
            <person name="Ottonello S."/>
            <person name="Baldrian P."/>
            <person name="Spatafora J.W."/>
            <person name="Henrissat B."/>
            <person name="Nagy L.G."/>
            <person name="Aury J.M."/>
            <person name="Wincker P."/>
            <person name="Grigoriev I.V."/>
            <person name="Bonfante P."/>
            <person name="Martin F.M."/>
        </authorList>
    </citation>
    <scope>NUCLEOTIDE SEQUENCE [LARGE SCALE GENOMIC DNA]</scope>
    <source>
        <strain evidence="3 4">RN42</strain>
    </source>
</reference>
<dbReference type="AlphaFoldDB" id="A0A3N4HDE5"/>
<feature type="compositionally biased region" description="Basic and acidic residues" evidence="2">
    <location>
        <begin position="1"/>
        <end position="12"/>
    </location>
</feature>
<evidence type="ECO:0000256" key="1">
    <source>
        <dbReference type="SAM" id="Coils"/>
    </source>
</evidence>
<evidence type="ECO:0000313" key="3">
    <source>
        <dbReference type="EMBL" id="RPA72299.1"/>
    </source>
</evidence>
<keyword evidence="1" id="KW-0175">Coiled coil</keyword>
<sequence length="273" mass="31172">MSTSSIKREDRQFSILSTPRKKSQAAPGTSEDFTAENPNDDDAVTEDFKLSQSEFDESEQPKAETYQQAVYNLQQALGTDNTELENHYWKYLETNDRKDGSPTTLLDAINYHSDYLRFCVRDAIRFADITANYASATQPKYEKLKHDYQQLQKQYGSIQTDLRDTECLHAKGITRLEDSKQEIERLTRYVKQLETTAKKTTITTSTDKDRDPSTLKIPKALQQPLQANPITAYSGSPDIDTIATTTYHSTSDTKTKTKIHNNAFNFSFFDQSL</sequence>
<accession>A0A3N4HDE5</accession>
<protein>
    <submittedName>
        <fullName evidence="3">Uncharacterized protein</fullName>
    </submittedName>
</protein>
<proteinExistence type="predicted"/>